<dbReference type="InterPro" id="IPR036361">
    <property type="entry name" value="SAP_dom_sf"/>
</dbReference>
<dbReference type="GO" id="GO:0042162">
    <property type="term" value="F:telomeric DNA binding"/>
    <property type="evidence" value="ECO:0007669"/>
    <property type="project" value="InterPro"/>
</dbReference>
<evidence type="ECO:0000256" key="10">
    <source>
        <dbReference type="ARBA" id="ARBA00023172"/>
    </source>
</evidence>
<evidence type="ECO:0000313" key="16">
    <source>
        <dbReference type="EMBL" id="KAK0051580.1"/>
    </source>
</evidence>
<dbReference type="PIRSF" id="PIRSF003033">
    <property type="entry name" value="Ku70"/>
    <property type="match status" value="1"/>
</dbReference>
<dbReference type="Gene3D" id="2.40.290.10">
    <property type="match status" value="1"/>
</dbReference>
<dbReference type="Gene3D" id="3.40.50.410">
    <property type="entry name" value="von Willebrand factor, type A domain"/>
    <property type="match status" value="1"/>
</dbReference>
<dbReference type="Proteomes" id="UP001233172">
    <property type="component" value="Unassembled WGS sequence"/>
</dbReference>
<protein>
    <recommendedName>
        <fullName evidence="3">DNA helicase</fullName>
        <ecNumber evidence="3">3.6.4.12</ecNumber>
    </recommendedName>
</protein>
<gene>
    <name evidence="16" type="ORF">Bpfe_018969</name>
</gene>
<dbReference type="GO" id="GO:0043564">
    <property type="term" value="C:Ku70:Ku80 complex"/>
    <property type="evidence" value="ECO:0007669"/>
    <property type="project" value="InterPro"/>
</dbReference>
<keyword evidence="10" id="KW-0233">DNA recombination</keyword>
<dbReference type="GO" id="GO:0003690">
    <property type="term" value="F:double-stranded DNA binding"/>
    <property type="evidence" value="ECO:0007669"/>
    <property type="project" value="TreeGrafter"/>
</dbReference>
<organism evidence="16 17">
    <name type="scientific">Biomphalaria pfeifferi</name>
    <name type="common">Bloodfluke planorb</name>
    <name type="synonym">Freshwater snail</name>
    <dbReference type="NCBI Taxonomy" id="112525"/>
    <lineage>
        <taxon>Eukaryota</taxon>
        <taxon>Metazoa</taxon>
        <taxon>Spiralia</taxon>
        <taxon>Lophotrochozoa</taxon>
        <taxon>Mollusca</taxon>
        <taxon>Gastropoda</taxon>
        <taxon>Heterobranchia</taxon>
        <taxon>Euthyneura</taxon>
        <taxon>Panpulmonata</taxon>
        <taxon>Hygrophila</taxon>
        <taxon>Lymnaeoidea</taxon>
        <taxon>Planorbidae</taxon>
        <taxon>Biomphalaria</taxon>
    </lineage>
</organism>
<evidence type="ECO:0000256" key="9">
    <source>
        <dbReference type="ARBA" id="ARBA00023125"/>
    </source>
</evidence>
<feature type="region of interest" description="Disordered" evidence="14">
    <location>
        <begin position="1"/>
        <end position="27"/>
    </location>
</feature>
<reference evidence="16" key="1">
    <citation type="journal article" date="2023" name="PLoS Negl. Trop. Dis.">
        <title>A genome sequence for Biomphalaria pfeifferi, the major vector snail for the human-infecting parasite Schistosoma mansoni.</title>
        <authorList>
            <person name="Bu L."/>
            <person name="Lu L."/>
            <person name="Laidemitt M.R."/>
            <person name="Zhang S.M."/>
            <person name="Mutuku M."/>
            <person name="Mkoji G."/>
            <person name="Steinauer M."/>
            <person name="Loker E.S."/>
        </authorList>
    </citation>
    <scope>NUCLEOTIDE SEQUENCE</scope>
    <source>
        <strain evidence="16">KasaAsao</strain>
    </source>
</reference>
<dbReference type="EMBL" id="JASAOG010000102">
    <property type="protein sequence ID" value="KAK0051580.1"/>
    <property type="molecule type" value="Genomic_DNA"/>
</dbReference>
<keyword evidence="17" id="KW-1185">Reference proteome</keyword>
<feature type="domain" description="Ku" evidence="15">
    <location>
        <begin position="299"/>
        <end position="447"/>
    </location>
</feature>
<dbReference type="CDD" id="cd00788">
    <property type="entry name" value="KU70"/>
    <property type="match status" value="1"/>
</dbReference>
<evidence type="ECO:0000256" key="8">
    <source>
        <dbReference type="ARBA" id="ARBA00022840"/>
    </source>
</evidence>
<sequence length="596" mass="68194">MADFGYARYGDEDENEEDEEGEVGSSSRLNQRDGLIFLIDASKSMFDDLFQLSLKAVKSTMQNKIISSERDLIGTVFFGTEKKDNPHDFNHIYIYQSLEQPGAQRILDLEELENNGISTFDKDFGHSRNYSLGDAFWTCLEMFSKADSNKTMGSKRILLFTNTDDPHSGNTKLKNFAETKAFDLSSNNIVLELMHLKKSGEKFDFNIFYKKLLYINDDELTELPDPSDKIEELLQRVRAKDHKKRALRRIPLSLGEGLNISVGVYNLVRRCPKPTSIKLNKKDNAELVTHTKTYLQETGEVLMPQDLKKSQTYGGRKICFENDEVAEMKKFGEPGLYLMGFKPSACLKKYFFVKPGQFIYPDENKTAGSTTLFTALLQKCLDRDVTPICKYIPGNNFPPRFVTLLPQKEEIDEHKVQVTPPGFHVIFLPFADDFRKLNYDTKPKATKEQIDKAKEVIKKMNFKFSSEDFENPVLQKHWRNIEALALKRVDLEEFVDHTMPPTEALMKRAGKVLEEFKDLVFPSDYYQKTKASSSAAKKAKTEDALIDIDIKEEARAGRLTKLTVAILKEIIKKHKIATTATRKNDLIDAIIQHFGV</sequence>
<dbReference type="FunFam" id="2.40.290.10:FF:000001">
    <property type="entry name" value="X-ray repair cross complementing 6"/>
    <property type="match status" value="1"/>
</dbReference>
<dbReference type="Gene3D" id="1.10.720.30">
    <property type="entry name" value="SAP domain"/>
    <property type="match status" value="1"/>
</dbReference>
<keyword evidence="5" id="KW-0227">DNA damage</keyword>
<reference evidence="16" key="2">
    <citation type="submission" date="2023-04" db="EMBL/GenBank/DDBJ databases">
        <authorList>
            <person name="Bu L."/>
            <person name="Lu L."/>
            <person name="Laidemitt M.R."/>
            <person name="Zhang S.M."/>
            <person name="Mutuku M."/>
            <person name="Mkoji G."/>
            <person name="Steinauer M."/>
            <person name="Loker E.S."/>
        </authorList>
    </citation>
    <scope>NUCLEOTIDE SEQUENCE</scope>
    <source>
        <strain evidence="16">KasaAsao</strain>
        <tissue evidence="16">Whole Snail</tissue>
    </source>
</reference>
<keyword evidence="4" id="KW-0547">Nucleotide-binding</keyword>
<dbReference type="SUPFAM" id="SSF100939">
    <property type="entry name" value="SPOC domain-like"/>
    <property type="match status" value="1"/>
</dbReference>
<dbReference type="GO" id="GO:0005524">
    <property type="term" value="F:ATP binding"/>
    <property type="evidence" value="ECO:0007669"/>
    <property type="project" value="UniProtKB-KW"/>
</dbReference>
<dbReference type="Pfam" id="PF03731">
    <property type="entry name" value="Ku_N"/>
    <property type="match status" value="1"/>
</dbReference>
<dbReference type="GO" id="GO:0000723">
    <property type="term" value="P:telomere maintenance"/>
    <property type="evidence" value="ECO:0007669"/>
    <property type="project" value="InterPro"/>
</dbReference>
<proteinExistence type="inferred from homology"/>
<dbReference type="SMART" id="SM00559">
    <property type="entry name" value="Ku78"/>
    <property type="match status" value="1"/>
</dbReference>
<dbReference type="NCBIfam" id="TIGR00578">
    <property type="entry name" value="ku70"/>
    <property type="match status" value="1"/>
</dbReference>
<feature type="compositionally biased region" description="Acidic residues" evidence="14">
    <location>
        <begin position="11"/>
        <end position="22"/>
    </location>
</feature>
<dbReference type="GO" id="GO:0006303">
    <property type="term" value="P:double-strand break repair via nonhomologous end joining"/>
    <property type="evidence" value="ECO:0007669"/>
    <property type="project" value="InterPro"/>
</dbReference>
<evidence type="ECO:0000313" key="17">
    <source>
        <dbReference type="Proteomes" id="UP001233172"/>
    </source>
</evidence>
<dbReference type="InterPro" id="IPR005161">
    <property type="entry name" value="Ku_N"/>
</dbReference>
<keyword evidence="11" id="KW-0234">DNA repair</keyword>
<evidence type="ECO:0000256" key="4">
    <source>
        <dbReference type="ARBA" id="ARBA00022741"/>
    </source>
</evidence>
<evidence type="ECO:0000256" key="3">
    <source>
        <dbReference type="ARBA" id="ARBA00012551"/>
    </source>
</evidence>
<dbReference type="InterPro" id="IPR006165">
    <property type="entry name" value="Ku70"/>
</dbReference>
<keyword evidence="12" id="KW-0539">Nucleus</keyword>
<dbReference type="SUPFAM" id="SSF53300">
    <property type="entry name" value="vWA-like"/>
    <property type="match status" value="1"/>
</dbReference>
<comment type="caution">
    <text evidence="16">The sequence shown here is derived from an EMBL/GenBank/DDBJ whole genome shotgun (WGS) entry which is preliminary data.</text>
</comment>
<dbReference type="PANTHER" id="PTHR12604:SF2">
    <property type="entry name" value="X-RAY REPAIR CROSS-COMPLEMENTING PROTEIN 6"/>
    <property type="match status" value="1"/>
</dbReference>
<evidence type="ECO:0000256" key="2">
    <source>
        <dbReference type="ARBA" id="ARBA00005240"/>
    </source>
</evidence>
<dbReference type="InterPro" id="IPR027388">
    <property type="entry name" value="Ku70_bridge/pillars_dom_sf"/>
</dbReference>
<evidence type="ECO:0000256" key="1">
    <source>
        <dbReference type="ARBA" id="ARBA00004123"/>
    </source>
</evidence>
<dbReference type="Pfam" id="PF03730">
    <property type="entry name" value="Ku_C"/>
    <property type="match status" value="1"/>
</dbReference>
<keyword evidence="8" id="KW-0067">ATP-binding</keyword>
<dbReference type="GO" id="GO:0006310">
    <property type="term" value="P:DNA recombination"/>
    <property type="evidence" value="ECO:0007669"/>
    <property type="project" value="UniProtKB-KW"/>
</dbReference>
<dbReference type="InterPro" id="IPR016194">
    <property type="entry name" value="SPOC-like_C_dom_sf"/>
</dbReference>
<comment type="catalytic activity">
    <reaction evidence="13">
        <text>ATP + H2O = ADP + phosphate + H(+)</text>
        <dbReference type="Rhea" id="RHEA:13065"/>
        <dbReference type="ChEBI" id="CHEBI:15377"/>
        <dbReference type="ChEBI" id="CHEBI:15378"/>
        <dbReference type="ChEBI" id="CHEBI:30616"/>
        <dbReference type="ChEBI" id="CHEBI:43474"/>
        <dbReference type="ChEBI" id="CHEBI:456216"/>
        <dbReference type="EC" id="3.6.4.12"/>
    </reaction>
</comment>
<keyword evidence="7" id="KW-0347">Helicase</keyword>
<evidence type="ECO:0000256" key="7">
    <source>
        <dbReference type="ARBA" id="ARBA00022806"/>
    </source>
</evidence>
<dbReference type="InterPro" id="IPR005160">
    <property type="entry name" value="Ku_C"/>
</dbReference>
<evidence type="ECO:0000256" key="6">
    <source>
        <dbReference type="ARBA" id="ARBA00022801"/>
    </source>
</evidence>
<dbReference type="GO" id="GO:0003684">
    <property type="term" value="F:damaged DNA binding"/>
    <property type="evidence" value="ECO:0007669"/>
    <property type="project" value="InterPro"/>
</dbReference>
<comment type="subcellular location">
    <subcellularLocation>
        <location evidence="1">Nucleus</location>
    </subcellularLocation>
</comment>
<name>A0AAD8BBF3_BIOPF</name>
<dbReference type="InterPro" id="IPR047087">
    <property type="entry name" value="KU70_core_dom"/>
</dbReference>
<evidence type="ECO:0000256" key="14">
    <source>
        <dbReference type="SAM" id="MobiDB-lite"/>
    </source>
</evidence>
<dbReference type="GO" id="GO:0016787">
    <property type="term" value="F:hydrolase activity"/>
    <property type="evidence" value="ECO:0007669"/>
    <property type="project" value="UniProtKB-KW"/>
</dbReference>
<dbReference type="PANTHER" id="PTHR12604">
    <property type="entry name" value="KU AUTOANTIGEN DNA HELICASE"/>
    <property type="match status" value="1"/>
</dbReference>
<dbReference type="InterPro" id="IPR036465">
    <property type="entry name" value="vWFA_dom_sf"/>
</dbReference>
<dbReference type="InterPro" id="IPR006164">
    <property type="entry name" value="DNA_bd_Ku70/Ku80"/>
</dbReference>
<dbReference type="EC" id="3.6.4.12" evidence="3"/>
<evidence type="ECO:0000256" key="5">
    <source>
        <dbReference type="ARBA" id="ARBA00022763"/>
    </source>
</evidence>
<evidence type="ECO:0000256" key="12">
    <source>
        <dbReference type="ARBA" id="ARBA00023242"/>
    </source>
</evidence>
<keyword evidence="6" id="KW-0378">Hydrolase</keyword>
<evidence type="ECO:0000256" key="13">
    <source>
        <dbReference type="ARBA" id="ARBA00047995"/>
    </source>
</evidence>
<evidence type="ECO:0000256" key="11">
    <source>
        <dbReference type="ARBA" id="ARBA00023204"/>
    </source>
</evidence>
<comment type="similarity">
    <text evidence="2">Belongs to the ku70 family.</text>
</comment>
<dbReference type="FunFam" id="3.40.50.410:FF:000080">
    <property type="entry name" value="X-ray repair-complementing defective repair in Chinese hamster cells 6"/>
    <property type="match status" value="1"/>
</dbReference>
<dbReference type="Gene3D" id="4.10.970.10">
    <property type="entry name" value="Ku70, bridge and pillars"/>
    <property type="match status" value="1"/>
</dbReference>
<accession>A0AAD8BBF3</accession>
<dbReference type="AlphaFoldDB" id="A0AAD8BBF3"/>
<dbReference type="CDD" id="cd01458">
    <property type="entry name" value="vWA_ku"/>
    <property type="match status" value="1"/>
</dbReference>
<dbReference type="GO" id="GO:0003678">
    <property type="term" value="F:DNA helicase activity"/>
    <property type="evidence" value="ECO:0007669"/>
    <property type="project" value="UniProtKB-EC"/>
</dbReference>
<dbReference type="SUPFAM" id="SSF68906">
    <property type="entry name" value="SAP domain"/>
    <property type="match status" value="1"/>
</dbReference>
<evidence type="ECO:0000259" key="15">
    <source>
        <dbReference type="SMART" id="SM00559"/>
    </source>
</evidence>
<dbReference type="FunFam" id="4.10.970.10:FF:000001">
    <property type="entry name" value="X-ray repair cross-complementing protein 6 isoform X1"/>
    <property type="match status" value="1"/>
</dbReference>
<dbReference type="Pfam" id="PF02735">
    <property type="entry name" value="Ku"/>
    <property type="match status" value="1"/>
</dbReference>
<dbReference type="Gene3D" id="1.10.1600.10">
    <property type="match status" value="1"/>
</dbReference>
<keyword evidence="9" id="KW-0238">DNA-binding</keyword>